<dbReference type="Pfam" id="PF14697">
    <property type="entry name" value="Fer4_21"/>
    <property type="match status" value="1"/>
</dbReference>
<feature type="binding site" evidence="10">
    <location>
        <position position="145"/>
    </location>
    <ligand>
        <name>[4Fe-4S] cluster</name>
        <dbReference type="ChEBI" id="CHEBI:49883"/>
        <label>2</label>
    </ligand>
</feature>
<comment type="caution">
    <text evidence="13">The sequence shown here is derived from an EMBL/GenBank/DDBJ whole genome shotgun (WGS) entry which is preliminary data.</text>
</comment>
<evidence type="ECO:0000256" key="5">
    <source>
        <dbReference type="ARBA" id="ARBA00022967"/>
    </source>
</evidence>
<dbReference type="CDD" id="cd10549">
    <property type="entry name" value="MtMvhB_like"/>
    <property type="match status" value="2"/>
</dbReference>
<dbReference type="GO" id="GO:0046872">
    <property type="term" value="F:metal ion binding"/>
    <property type="evidence" value="ECO:0007669"/>
    <property type="project" value="UniProtKB-KW"/>
</dbReference>
<dbReference type="InterPro" id="IPR010207">
    <property type="entry name" value="Elect_transpt_cplx_RnfB/RsxB"/>
</dbReference>
<evidence type="ECO:0000256" key="9">
    <source>
        <dbReference type="ARBA" id="ARBA00023136"/>
    </source>
</evidence>
<keyword evidence="10" id="KW-1003">Cell membrane</keyword>
<evidence type="ECO:0000256" key="2">
    <source>
        <dbReference type="ARBA" id="ARBA00022485"/>
    </source>
</evidence>
<evidence type="ECO:0000259" key="11">
    <source>
        <dbReference type="PROSITE" id="PS51379"/>
    </source>
</evidence>
<feature type="binding site" evidence="10">
    <location>
        <position position="141"/>
    </location>
    <ligand>
        <name>[4Fe-4S] cluster</name>
        <dbReference type="ChEBI" id="CHEBI:49883"/>
        <label>2</label>
    </ligand>
</feature>
<feature type="domain" description="4Fe-4S ferredoxin-type" evidence="11">
    <location>
        <begin position="275"/>
        <end position="304"/>
    </location>
</feature>
<keyword evidence="3 10" id="KW-0479">Metal-binding</keyword>
<comment type="subunit">
    <text evidence="10">The complex is composed of six subunits: RnfA, RnfB, RnfC, RnfD, RnfE and RnfG.</text>
</comment>
<protein>
    <recommendedName>
        <fullName evidence="10">Ion-translocating oxidoreductase complex subunit B</fullName>
        <ecNumber evidence="10">7.-.-.-</ecNumber>
    </recommendedName>
    <alternativeName>
        <fullName evidence="10">Rnf electron transport complex subunit B</fullName>
    </alternativeName>
</protein>
<keyword evidence="7 10" id="KW-0408">Iron</keyword>
<dbReference type="AlphaFoldDB" id="A0A367ZIJ4"/>
<evidence type="ECO:0000256" key="3">
    <source>
        <dbReference type="ARBA" id="ARBA00022723"/>
    </source>
</evidence>
<dbReference type="Gene3D" id="1.10.15.40">
    <property type="entry name" value="Electron transport complex subunit B, putative Fe-S cluster"/>
    <property type="match status" value="1"/>
</dbReference>
<dbReference type="PROSITE" id="PS51656">
    <property type="entry name" value="4FE4S"/>
    <property type="match status" value="1"/>
</dbReference>
<dbReference type="PANTHER" id="PTHR43560">
    <property type="entry name" value="ION-TRANSLOCATING OXIDOREDUCTASE COMPLEX SUBUNIT B"/>
    <property type="match status" value="1"/>
</dbReference>
<reference evidence="13 14" key="1">
    <citation type="submission" date="2018-05" db="EMBL/GenBank/DDBJ databases">
        <title>A metagenomic window into the 2 km-deep terrestrial subsurface aquifer revealed taxonomically and functionally diverse microbial community comprising novel uncultured bacterial lineages.</title>
        <authorList>
            <person name="Kadnikov V.V."/>
            <person name="Mardanov A.V."/>
            <person name="Beletsky A.V."/>
            <person name="Banks D."/>
            <person name="Pimenov N.V."/>
            <person name="Frank Y.A."/>
            <person name="Karnachuk O.V."/>
            <person name="Ravin N.V."/>
        </authorList>
    </citation>
    <scope>NUCLEOTIDE SEQUENCE [LARGE SCALE GENOMIC DNA]</scope>
    <source>
        <strain evidence="13">BY5</strain>
    </source>
</reference>
<feature type="binding site" evidence="10">
    <location>
        <position position="175"/>
    </location>
    <ligand>
        <name>[4Fe-4S] cluster</name>
        <dbReference type="ChEBI" id="CHEBI:49883"/>
        <label>3</label>
    </ligand>
</feature>
<comment type="subcellular location">
    <subcellularLocation>
        <location evidence="10">Cell membrane</location>
    </subcellularLocation>
</comment>
<feature type="binding site" evidence="10">
    <location>
        <position position="185"/>
    </location>
    <ligand>
        <name>[4Fe-4S] cluster</name>
        <dbReference type="ChEBI" id="CHEBI:49883"/>
        <label>2</label>
    </ligand>
</feature>
<evidence type="ECO:0000256" key="1">
    <source>
        <dbReference type="ARBA" id="ARBA00022448"/>
    </source>
</evidence>
<keyword evidence="4 10" id="KW-0677">Repeat</keyword>
<dbReference type="HAMAP" id="MF_00463">
    <property type="entry name" value="RsxB_RnfB"/>
    <property type="match status" value="1"/>
</dbReference>
<feature type="domain" description="4Fe-4S ferredoxin-type" evidence="11">
    <location>
        <begin position="166"/>
        <end position="195"/>
    </location>
</feature>
<feature type="binding site" evidence="10">
    <location>
        <position position="151"/>
    </location>
    <ligand>
        <name>[4Fe-4S] cluster</name>
        <dbReference type="ChEBI" id="CHEBI:49883"/>
        <label>2</label>
    </ligand>
</feature>
<evidence type="ECO:0000256" key="6">
    <source>
        <dbReference type="ARBA" id="ARBA00022982"/>
    </source>
</evidence>
<dbReference type="EC" id="7.-.-.-" evidence="10"/>
<feature type="binding site" evidence="10">
    <location>
        <position position="178"/>
    </location>
    <ligand>
        <name>[4Fe-4S] cluster</name>
        <dbReference type="ChEBI" id="CHEBI:49883"/>
        <label>3</label>
    </ligand>
</feature>
<name>A0A367ZIJ4_9BACT</name>
<dbReference type="EMBL" id="QOQW01000032">
    <property type="protein sequence ID" value="RCK77840.1"/>
    <property type="molecule type" value="Genomic_DNA"/>
</dbReference>
<evidence type="ECO:0000256" key="8">
    <source>
        <dbReference type="ARBA" id="ARBA00023014"/>
    </source>
</evidence>
<keyword evidence="2 10" id="KW-0004">4Fe-4S</keyword>
<feature type="binding site" evidence="10">
    <location>
        <position position="55"/>
    </location>
    <ligand>
        <name>[4Fe-4S] cluster</name>
        <dbReference type="ChEBI" id="CHEBI:49883"/>
        <label>1</label>
    </ligand>
</feature>
<organism evidence="13 14">
    <name type="scientific">Candidatus Ozemobacter sibiricus</name>
    <dbReference type="NCBI Taxonomy" id="2268124"/>
    <lineage>
        <taxon>Bacteria</taxon>
        <taxon>Candidatus Ozemobacteria</taxon>
        <taxon>Candidatus Ozemobacterales</taxon>
        <taxon>Candidatus Ozemobacteraceae</taxon>
        <taxon>Candidatus Ozemobacter</taxon>
    </lineage>
</organism>
<feature type="domain" description="4Fe-4S ferredoxin-type" evidence="11">
    <location>
        <begin position="306"/>
        <end position="335"/>
    </location>
</feature>
<dbReference type="Pfam" id="PF04060">
    <property type="entry name" value="FeS"/>
    <property type="match status" value="1"/>
</dbReference>
<feature type="domain" description="4Fe-4S ferredoxin-type" evidence="11">
    <location>
        <begin position="208"/>
        <end position="239"/>
    </location>
</feature>
<dbReference type="Gene3D" id="3.30.70.20">
    <property type="match status" value="3"/>
</dbReference>
<feature type="binding site" evidence="10">
    <location>
        <position position="52"/>
    </location>
    <ligand>
        <name>[4Fe-4S] cluster</name>
        <dbReference type="ChEBI" id="CHEBI:49883"/>
        <label>1</label>
    </ligand>
</feature>
<evidence type="ECO:0000256" key="10">
    <source>
        <dbReference type="HAMAP-Rule" id="MF_00463"/>
    </source>
</evidence>
<dbReference type="InterPro" id="IPR050395">
    <property type="entry name" value="4Fe4S_Ferredoxin_RnfB"/>
</dbReference>
<keyword evidence="9 10" id="KW-0472">Membrane</keyword>
<dbReference type="GO" id="GO:0022900">
    <property type="term" value="P:electron transport chain"/>
    <property type="evidence" value="ECO:0007669"/>
    <property type="project" value="UniProtKB-UniRule"/>
</dbReference>
<keyword evidence="1 10" id="KW-0813">Transport</keyword>
<dbReference type="InterPro" id="IPR017900">
    <property type="entry name" value="4Fe4S_Fe_S_CS"/>
</dbReference>
<dbReference type="GO" id="GO:0005886">
    <property type="term" value="C:plasma membrane"/>
    <property type="evidence" value="ECO:0007669"/>
    <property type="project" value="UniProtKB-SubCell"/>
</dbReference>
<feature type="region of interest" description="Hydrophobic" evidence="10">
    <location>
        <begin position="1"/>
        <end position="29"/>
    </location>
</feature>
<dbReference type="InterPro" id="IPR007202">
    <property type="entry name" value="4Fe-4S_dom"/>
</dbReference>
<keyword evidence="6 10" id="KW-0249">Electron transport</keyword>
<gene>
    <name evidence="10" type="primary">rnfB</name>
    <name evidence="13" type="ORF">OZSIB_2609</name>
</gene>
<dbReference type="Proteomes" id="UP000252355">
    <property type="component" value="Unassembled WGS sequence"/>
</dbReference>
<comment type="similarity">
    <text evidence="10">Belongs to the 4Fe4S bacterial-type ferredoxin family. RnfB subfamily.</text>
</comment>
<dbReference type="PANTHER" id="PTHR43560:SF1">
    <property type="entry name" value="ION-TRANSLOCATING OXIDOREDUCTASE COMPLEX SUBUNIT B"/>
    <property type="match status" value="1"/>
</dbReference>
<sequence length="336" mass="35225">MATLTAIFSAVLLMGALGFVFGAILSYASQKFAVTVDPRIETAISLLPGANCGGCGFPGCAGLATAIVEKGVPISSCPVLTAAARAKLALALGLADTGPTTPLVATVMCNGLPAEEYRKFEYNGIIDCQAAILVSNGPWLCPHRCVGLGSCVKVCPFGAMTMGENRLPIIDKEKCTACGKCVTACPKAIIKLVDKEKKVHVKCNSPEKGPDVRKVCKVGCIGCQLCKKVCAYDAIIIENNLARIDYSKCVQCGACVAKCPQKTIIMEGVPDFKPRKAIIDEAACVGCTLCFKVCKFQAVEGGTPKEKHRIIPAKCVGCGACVAKCPKKCIVLKPVE</sequence>
<keyword evidence="8 10" id="KW-0411">Iron-sulfur</keyword>
<evidence type="ECO:0000256" key="4">
    <source>
        <dbReference type="ARBA" id="ARBA00022737"/>
    </source>
</evidence>
<comment type="caution">
    <text evidence="10">Lacks conserved residue(s) required for the propagation of feature annotation.</text>
</comment>
<dbReference type="PROSITE" id="PS51379">
    <property type="entry name" value="4FE4S_FER_2"/>
    <property type="match status" value="6"/>
</dbReference>
<feature type="binding site" evidence="10">
    <location>
        <position position="77"/>
    </location>
    <ligand>
        <name>[4Fe-4S] cluster</name>
        <dbReference type="ChEBI" id="CHEBI:49883"/>
        <label>1</label>
    </ligand>
</feature>
<dbReference type="GO" id="GO:0009055">
    <property type="term" value="F:electron transfer activity"/>
    <property type="evidence" value="ECO:0007669"/>
    <property type="project" value="InterPro"/>
</dbReference>
<accession>A0A367ZIJ4</accession>
<feature type="domain" description="4Fe-4S" evidence="12">
    <location>
        <begin position="35"/>
        <end position="94"/>
    </location>
</feature>
<comment type="function">
    <text evidence="10">Part of a membrane-bound complex that couples electron transfer with translocation of ions across the membrane.</text>
</comment>
<dbReference type="SUPFAM" id="SSF54862">
    <property type="entry name" value="4Fe-4S ferredoxins"/>
    <property type="match status" value="1"/>
</dbReference>
<feature type="binding site" evidence="10">
    <location>
        <position position="155"/>
    </location>
    <ligand>
        <name>[4Fe-4S] cluster</name>
        <dbReference type="ChEBI" id="CHEBI:49883"/>
        <label>3</label>
    </ligand>
</feature>
<proteinExistence type="inferred from homology"/>
<feature type="binding site" evidence="10">
    <location>
        <position position="181"/>
    </location>
    <ligand>
        <name>[4Fe-4S] cluster</name>
        <dbReference type="ChEBI" id="CHEBI:49883"/>
        <label>3</label>
    </ligand>
</feature>
<dbReference type="GO" id="GO:0051539">
    <property type="term" value="F:4 iron, 4 sulfur cluster binding"/>
    <property type="evidence" value="ECO:0007669"/>
    <property type="project" value="UniProtKB-UniRule"/>
</dbReference>
<feature type="domain" description="4Fe-4S ferredoxin-type" evidence="11">
    <location>
        <begin position="136"/>
        <end position="165"/>
    </location>
</feature>
<keyword evidence="5 10" id="KW-1278">Translocase</keyword>
<evidence type="ECO:0000259" key="12">
    <source>
        <dbReference type="PROSITE" id="PS51656"/>
    </source>
</evidence>
<evidence type="ECO:0000313" key="13">
    <source>
        <dbReference type="EMBL" id="RCK77840.1"/>
    </source>
</evidence>
<evidence type="ECO:0000313" key="14">
    <source>
        <dbReference type="Proteomes" id="UP000252355"/>
    </source>
</evidence>
<dbReference type="PROSITE" id="PS00198">
    <property type="entry name" value="4FE4S_FER_1"/>
    <property type="match status" value="3"/>
</dbReference>
<comment type="cofactor">
    <cofactor evidence="10">
        <name>[4Fe-4S] cluster</name>
        <dbReference type="ChEBI" id="CHEBI:49883"/>
    </cofactor>
    <text evidence="10">Binds 3 [4Fe-4S] clusters.</text>
</comment>
<evidence type="ECO:0000256" key="7">
    <source>
        <dbReference type="ARBA" id="ARBA00023004"/>
    </source>
</evidence>
<dbReference type="Pfam" id="PF13187">
    <property type="entry name" value="Fer4_9"/>
    <property type="match status" value="2"/>
</dbReference>
<feature type="domain" description="4Fe-4S ferredoxin-type" evidence="11">
    <location>
        <begin position="240"/>
        <end position="269"/>
    </location>
</feature>
<dbReference type="InterPro" id="IPR017896">
    <property type="entry name" value="4Fe4S_Fe-S-bd"/>
</dbReference>
<feature type="binding site" evidence="10">
    <location>
        <position position="60"/>
    </location>
    <ligand>
        <name>[4Fe-4S] cluster</name>
        <dbReference type="ChEBI" id="CHEBI:49883"/>
        <label>1</label>
    </ligand>
</feature>